<organism evidence="1 2">
    <name type="scientific">Acropora cervicornis</name>
    <name type="common">Staghorn coral</name>
    <dbReference type="NCBI Taxonomy" id="6130"/>
    <lineage>
        <taxon>Eukaryota</taxon>
        <taxon>Metazoa</taxon>
        <taxon>Cnidaria</taxon>
        <taxon>Anthozoa</taxon>
        <taxon>Hexacorallia</taxon>
        <taxon>Scleractinia</taxon>
        <taxon>Astrocoeniina</taxon>
        <taxon>Acroporidae</taxon>
        <taxon>Acropora</taxon>
    </lineage>
</organism>
<reference evidence="1" key="2">
    <citation type="journal article" date="2023" name="Science">
        <title>Genomic signatures of disease resistance in endangered staghorn corals.</title>
        <authorList>
            <person name="Vollmer S.V."/>
            <person name="Selwyn J.D."/>
            <person name="Despard B.A."/>
            <person name="Roesel C.L."/>
        </authorList>
    </citation>
    <scope>NUCLEOTIDE SEQUENCE</scope>
    <source>
        <strain evidence="1">K2</strain>
    </source>
</reference>
<name>A0AAD9QGX6_ACRCE</name>
<protein>
    <submittedName>
        <fullName evidence="1">Uncharacterized protein</fullName>
    </submittedName>
</protein>
<comment type="caution">
    <text evidence="1">The sequence shown here is derived from an EMBL/GenBank/DDBJ whole genome shotgun (WGS) entry which is preliminary data.</text>
</comment>
<keyword evidence="2" id="KW-1185">Reference proteome</keyword>
<evidence type="ECO:0000313" key="1">
    <source>
        <dbReference type="EMBL" id="KAK2560695.1"/>
    </source>
</evidence>
<gene>
    <name evidence="1" type="ORF">P5673_016458</name>
</gene>
<dbReference type="AlphaFoldDB" id="A0AAD9QGX6"/>
<sequence length="74" mass="8554">MGYLAQVELEIMDDDASEESRDSREILNRRGTEVVLIFSRSANRGCSDSRCEQRSERDKVKLLRYSVPSLRKDS</sequence>
<evidence type="ECO:0000313" key="2">
    <source>
        <dbReference type="Proteomes" id="UP001249851"/>
    </source>
</evidence>
<proteinExistence type="predicted"/>
<dbReference type="Proteomes" id="UP001249851">
    <property type="component" value="Unassembled WGS sequence"/>
</dbReference>
<dbReference type="EMBL" id="JARQWQ010000035">
    <property type="protein sequence ID" value="KAK2560695.1"/>
    <property type="molecule type" value="Genomic_DNA"/>
</dbReference>
<reference evidence="1" key="1">
    <citation type="journal article" date="2023" name="G3 (Bethesda)">
        <title>Whole genome assembly and annotation of the endangered Caribbean coral Acropora cervicornis.</title>
        <authorList>
            <person name="Selwyn J.D."/>
            <person name="Vollmer S.V."/>
        </authorList>
    </citation>
    <scope>NUCLEOTIDE SEQUENCE</scope>
    <source>
        <strain evidence="1">K2</strain>
    </source>
</reference>
<accession>A0AAD9QGX6</accession>